<name>A0A9P4LK30_9PLEO</name>
<dbReference type="GO" id="GO:0019171">
    <property type="term" value="F:(3R)-hydroxyacyl-[acyl-carrier-protein] dehydratase activity"/>
    <property type="evidence" value="ECO:0007669"/>
    <property type="project" value="TreeGrafter"/>
</dbReference>
<dbReference type="GO" id="GO:0005739">
    <property type="term" value="C:mitochondrion"/>
    <property type="evidence" value="ECO:0007669"/>
    <property type="project" value="TreeGrafter"/>
</dbReference>
<protein>
    <submittedName>
        <fullName evidence="2">Uncharacterized protein</fullName>
    </submittedName>
</protein>
<comment type="caution">
    <text evidence="2">The sequence shown here is derived from an EMBL/GenBank/DDBJ whole genome shotgun (WGS) entry which is preliminary data.</text>
</comment>
<evidence type="ECO:0000313" key="2">
    <source>
        <dbReference type="EMBL" id="KAF2026639.1"/>
    </source>
</evidence>
<proteinExistence type="predicted"/>
<dbReference type="SUPFAM" id="SSF54637">
    <property type="entry name" value="Thioesterase/thiol ester dehydrase-isomerase"/>
    <property type="match status" value="1"/>
</dbReference>
<gene>
    <name evidence="2" type="ORF">EK21DRAFT_115587</name>
</gene>
<dbReference type="PANTHER" id="PTHR28152">
    <property type="entry name" value="HYDROXYACYL-THIOESTER DEHYDRATASE TYPE 2, MITOCHONDRIAL"/>
    <property type="match status" value="1"/>
</dbReference>
<sequence>MSYHTRCFSRLARPRAQRIQWRLLPVRCYASSTADDLPWFQQLRNEMLGRDILSSREYIDENVDHRLIDTLCTFLPQEWCRRNNGVGKVVPVGHHLVWFNASMPVDKLLPDGTDPLQSPGEPWVRRMWAGGSVRIEPEAYYAQSTGFATGSSVVCAERISDVQLRGHDDTAKIFVTIERRFARYDAIRERYKTPSPGIQGISKRGPGPQYHFREQLRNEDWEDAILVEKRNLVFLKDKTAAELEAIKAGGMAPVKYLKSPGVHDFSHVLTPTRALLFRYSALTFNAHLIHLDREYARTIEGHRNLLVHGPLSLTLMLQAMSGYIQAISGGSQVLESIEYRNLAPLYCDEELRICGVKKEKSSTGSLLFDVWIEGPTGGVAVKGTVRTARKPVSKAQEESQTGRSEIDAPIRHLHVKSGKTTAMRVQGATLDILRKEGESSDTLQTNTEVAEGRS</sequence>
<reference evidence="2" key="1">
    <citation type="journal article" date="2020" name="Stud. Mycol.">
        <title>101 Dothideomycetes genomes: a test case for predicting lifestyles and emergence of pathogens.</title>
        <authorList>
            <person name="Haridas S."/>
            <person name="Albert R."/>
            <person name="Binder M."/>
            <person name="Bloem J."/>
            <person name="Labutti K."/>
            <person name="Salamov A."/>
            <person name="Andreopoulos B."/>
            <person name="Baker S."/>
            <person name="Barry K."/>
            <person name="Bills G."/>
            <person name="Bluhm B."/>
            <person name="Cannon C."/>
            <person name="Castanera R."/>
            <person name="Culley D."/>
            <person name="Daum C."/>
            <person name="Ezra D."/>
            <person name="Gonzalez J."/>
            <person name="Henrissat B."/>
            <person name="Kuo A."/>
            <person name="Liang C."/>
            <person name="Lipzen A."/>
            <person name="Lutzoni F."/>
            <person name="Magnuson J."/>
            <person name="Mondo S."/>
            <person name="Nolan M."/>
            <person name="Ohm R."/>
            <person name="Pangilinan J."/>
            <person name="Park H.-J."/>
            <person name="Ramirez L."/>
            <person name="Alfaro M."/>
            <person name="Sun H."/>
            <person name="Tritt A."/>
            <person name="Yoshinaga Y."/>
            <person name="Zwiers L.-H."/>
            <person name="Turgeon B."/>
            <person name="Goodwin S."/>
            <person name="Spatafora J."/>
            <person name="Crous P."/>
            <person name="Grigoriev I."/>
        </authorList>
    </citation>
    <scope>NUCLEOTIDE SEQUENCE</scope>
    <source>
        <strain evidence="2">CBS 110217</strain>
    </source>
</reference>
<dbReference type="Proteomes" id="UP000799777">
    <property type="component" value="Unassembled WGS sequence"/>
</dbReference>
<dbReference type="EMBL" id="ML978239">
    <property type="protein sequence ID" value="KAF2026639.1"/>
    <property type="molecule type" value="Genomic_DNA"/>
</dbReference>
<evidence type="ECO:0000313" key="3">
    <source>
        <dbReference type="Proteomes" id="UP000799777"/>
    </source>
</evidence>
<dbReference type="AlphaFoldDB" id="A0A9P4LK30"/>
<feature type="region of interest" description="Disordered" evidence="1">
    <location>
        <begin position="390"/>
        <end position="411"/>
    </location>
</feature>
<dbReference type="Gene3D" id="3.10.129.10">
    <property type="entry name" value="Hotdog Thioesterase"/>
    <property type="match status" value="1"/>
</dbReference>
<dbReference type="PANTHER" id="PTHR28152:SF1">
    <property type="entry name" value="HYDROXYACYL-THIOESTER DEHYDRATASE TYPE 2, MITOCHONDRIAL"/>
    <property type="match status" value="1"/>
</dbReference>
<dbReference type="InterPro" id="IPR052741">
    <property type="entry name" value="Mitochondrial_HTD2"/>
</dbReference>
<keyword evidence="3" id="KW-1185">Reference proteome</keyword>
<organism evidence="2 3">
    <name type="scientific">Setomelanomma holmii</name>
    <dbReference type="NCBI Taxonomy" id="210430"/>
    <lineage>
        <taxon>Eukaryota</taxon>
        <taxon>Fungi</taxon>
        <taxon>Dikarya</taxon>
        <taxon>Ascomycota</taxon>
        <taxon>Pezizomycotina</taxon>
        <taxon>Dothideomycetes</taxon>
        <taxon>Pleosporomycetidae</taxon>
        <taxon>Pleosporales</taxon>
        <taxon>Pleosporineae</taxon>
        <taxon>Phaeosphaeriaceae</taxon>
        <taxon>Setomelanomma</taxon>
    </lineage>
</organism>
<dbReference type="OrthoDB" id="3257538at2759"/>
<accession>A0A9P4LK30</accession>
<evidence type="ECO:0000256" key="1">
    <source>
        <dbReference type="SAM" id="MobiDB-lite"/>
    </source>
</evidence>
<dbReference type="InterPro" id="IPR029069">
    <property type="entry name" value="HotDog_dom_sf"/>
</dbReference>